<dbReference type="PIRSF" id="PIRSF028099">
    <property type="entry name" value="DUF1111"/>
    <property type="match status" value="1"/>
</dbReference>
<dbReference type="Pfam" id="PF06537">
    <property type="entry name" value="DHOR"/>
    <property type="match status" value="2"/>
</dbReference>
<dbReference type="GO" id="GO:0009055">
    <property type="term" value="F:electron transfer activity"/>
    <property type="evidence" value="ECO:0007669"/>
    <property type="project" value="InterPro"/>
</dbReference>
<feature type="chain" id="PRO_5005808127" evidence="5">
    <location>
        <begin position="24"/>
        <end position="507"/>
    </location>
</feature>
<dbReference type="InterPro" id="IPR036909">
    <property type="entry name" value="Cyt_c-like_dom_sf"/>
</dbReference>
<organism evidence="7 8">
    <name type="scientific">Jannaschia donghaensis</name>
    <dbReference type="NCBI Taxonomy" id="420998"/>
    <lineage>
        <taxon>Bacteria</taxon>
        <taxon>Pseudomonadati</taxon>
        <taxon>Pseudomonadota</taxon>
        <taxon>Alphaproteobacteria</taxon>
        <taxon>Rhodobacterales</taxon>
        <taxon>Roseobacteraceae</taxon>
        <taxon>Jannaschia</taxon>
    </lineage>
</organism>
<feature type="domain" description="Cytochrome c" evidence="6">
    <location>
        <begin position="92"/>
        <end position="196"/>
    </location>
</feature>
<keyword evidence="2 4" id="KW-0479">Metal-binding</keyword>
<protein>
    <submittedName>
        <fullName evidence="7">Putative thiol oxidoreductase</fullName>
    </submittedName>
</protein>
<dbReference type="Proteomes" id="UP000049222">
    <property type="component" value="Unassembled WGS sequence"/>
</dbReference>
<keyword evidence="8" id="KW-1185">Reference proteome</keyword>
<evidence type="ECO:0000256" key="3">
    <source>
        <dbReference type="ARBA" id="ARBA00023004"/>
    </source>
</evidence>
<dbReference type="AlphaFoldDB" id="A0A0M6YP81"/>
<dbReference type="GO" id="GO:0046872">
    <property type="term" value="F:metal ion binding"/>
    <property type="evidence" value="ECO:0007669"/>
    <property type="project" value="UniProtKB-KW"/>
</dbReference>
<evidence type="ECO:0000259" key="6">
    <source>
        <dbReference type="PROSITE" id="PS51007"/>
    </source>
</evidence>
<keyword evidence="1 4" id="KW-0349">Heme</keyword>
<evidence type="ECO:0000256" key="1">
    <source>
        <dbReference type="ARBA" id="ARBA00022617"/>
    </source>
</evidence>
<dbReference type="SUPFAM" id="SSF46626">
    <property type="entry name" value="Cytochrome c"/>
    <property type="match status" value="1"/>
</dbReference>
<name>A0A0M6YP81_9RHOB</name>
<keyword evidence="5" id="KW-0732">Signal</keyword>
<dbReference type="GO" id="GO:0020037">
    <property type="term" value="F:heme binding"/>
    <property type="evidence" value="ECO:0007669"/>
    <property type="project" value="InterPro"/>
</dbReference>
<evidence type="ECO:0000256" key="4">
    <source>
        <dbReference type="PROSITE-ProRule" id="PRU00433"/>
    </source>
</evidence>
<proteinExistence type="predicted"/>
<dbReference type="PANTHER" id="PTHR30600">
    <property type="entry name" value="CYTOCHROME C PEROXIDASE-RELATED"/>
    <property type="match status" value="1"/>
</dbReference>
<sequence length="507" mass="53933">MIGSLCAIVLTLALVAIGGVATAQGTGEPHLTILPRTPVEAARVAKIRAAPTTFETPERFEANQGGAGTVRRRNDAEAFSLPQQNLDFRQQGDFAVGNGLFDRPWVTAPASTIASDGLGPMFNARSCQDCHVKDGRGHAPLDADNGALSLVVRLGRPVVPDEELARYLRSGPDPVYGHQFSDASIAGVAAEGRVAVDWQDGEKITLPGGEGVTLRRPEWTLTDLAYGDLAHGTAISPRVAPQMIGLGLIEAIPAADIIAGADPDDADGDGISGRAHIIWSPEHDIAMLGRFGVRATTPTLRQQAADAFNTDIGISSPLRPDAAGDCTDPQTICRTAFDGNDVQQGGTEVSGEMLDLVTFYSRNLGVPRRATVNDPSVLRGKALFHAARCSACHTPKFVTHRLADRPEHSFQLIWPYSDLLLHDMGAGLADDLRAGQATGAEWRTPPLWGIGLTQQVSGHRQFLHDGRARSLTEAILWHGGEGQASRDAFASFPPADRAALIAFLESL</sequence>
<feature type="signal peptide" evidence="5">
    <location>
        <begin position="1"/>
        <end position="23"/>
    </location>
</feature>
<dbReference type="InterPro" id="IPR051395">
    <property type="entry name" value="Cytochrome_c_Peroxidase/MauG"/>
</dbReference>
<dbReference type="GO" id="GO:0004130">
    <property type="term" value="F:cytochrome-c peroxidase activity"/>
    <property type="evidence" value="ECO:0007669"/>
    <property type="project" value="TreeGrafter"/>
</dbReference>
<accession>A0A0M6YP81</accession>
<dbReference type="InterPro" id="IPR009056">
    <property type="entry name" value="Cyt_c-like_dom"/>
</dbReference>
<evidence type="ECO:0000256" key="5">
    <source>
        <dbReference type="SAM" id="SignalP"/>
    </source>
</evidence>
<gene>
    <name evidence="7" type="ORF">JDO7802_03495</name>
</gene>
<dbReference type="EMBL" id="CXSU01000012">
    <property type="protein sequence ID" value="CTQ51455.1"/>
    <property type="molecule type" value="Genomic_DNA"/>
</dbReference>
<dbReference type="PROSITE" id="PS51007">
    <property type="entry name" value="CYTC"/>
    <property type="match status" value="2"/>
</dbReference>
<evidence type="ECO:0000313" key="8">
    <source>
        <dbReference type="Proteomes" id="UP000049222"/>
    </source>
</evidence>
<dbReference type="STRING" id="420998.JDO7802_03495"/>
<keyword evidence="3 4" id="KW-0408">Iron</keyword>
<dbReference type="PANTHER" id="PTHR30600:SF4">
    <property type="entry name" value="CYTOCHROME C DOMAIN-CONTAINING PROTEIN"/>
    <property type="match status" value="1"/>
</dbReference>
<evidence type="ECO:0000313" key="7">
    <source>
        <dbReference type="EMBL" id="CTQ51455.1"/>
    </source>
</evidence>
<feature type="domain" description="Cytochrome c" evidence="6">
    <location>
        <begin position="375"/>
        <end position="507"/>
    </location>
</feature>
<reference evidence="7 8" key="1">
    <citation type="submission" date="2015-07" db="EMBL/GenBank/DDBJ databases">
        <authorList>
            <person name="Noorani M."/>
        </authorList>
    </citation>
    <scope>NUCLEOTIDE SEQUENCE [LARGE SCALE GENOMIC DNA]</scope>
    <source>
        <strain evidence="7 8">CECT 7802</strain>
    </source>
</reference>
<evidence type="ECO:0000256" key="2">
    <source>
        <dbReference type="ARBA" id="ARBA00022723"/>
    </source>
</evidence>
<dbReference type="Gene3D" id="1.10.760.10">
    <property type="entry name" value="Cytochrome c-like domain"/>
    <property type="match status" value="1"/>
</dbReference>
<dbReference type="InterPro" id="IPR010538">
    <property type="entry name" value="DHOR"/>
</dbReference>